<dbReference type="Gene3D" id="3.80.10.10">
    <property type="entry name" value="Ribonuclease Inhibitor"/>
    <property type="match status" value="1"/>
</dbReference>
<dbReference type="SUPFAM" id="SSF52058">
    <property type="entry name" value="L domain-like"/>
    <property type="match status" value="1"/>
</dbReference>
<accession>W2Y9F8</accession>
<feature type="transmembrane region" description="Helical" evidence="3">
    <location>
        <begin position="750"/>
        <end position="769"/>
    </location>
</feature>
<dbReference type="Proteomes" id="UP000018948">
    <property type="component" value="Unassembled WGS sequence"/>
</dbReference>
<reference evidence="4 5" key="1">
    <citation type="submission" date="2013-11" db="EMBL/GenBank/DDBJ databases">
        <title>The Genome Sequence of Phytophthora parasitica P10297.</title>
        <authorList>
            <consortium name="The Broad Institute Genomics Platform"/>
            <person name="Russ C."/>
            <person name="Tyler B."/>
            <person name="Panabieres F."/>
            <person name="Shan W."/>
            <person name="Tripathy S."/>
            <person name="Grunwald N."/>
            <person name="Machado M."/>
            <person name="Johnson C.S."/>
            <person name="Walker B."/>
            <person name="Young S.K."/>
            <person name="Zeng Q."/>
            <person name="Gargeya S."/>
            <person name="Fitzgerald M."/>
            <person name="Haas B."/>
            <person name="Abouelleil A."/>
            <person name="Allen A.W."/>
            <person name="Alvarado L."/>
            <person name="Arachchi H.M."/>
            <person name="Berlin A.M."/>
            <person name="Chapman S.B."/>
            <person name="Gainer-Dewar J."/>
            <person name="Goldberg J."/>
            <person name="Griggs A."/>
            <person name="Gujja S."/>
            <person name="Hansen M."/>
            <person name="Howarth C."/>
            <person name="Imamovic A."/>
            <person name="Ireland A."/>
            <person name="Larimer J."/>
            <person name="McCowan C."/>
            <person name="Murphy C."/>
            <person name="Pearson M."/>
            <person name="Poon T.W."/>
            <person name="Priest M."/>
            <person name="Roberts A."/>
            <person name="Saif S."/>
            <person name="Shea T."/>
            <person name="Sisk P."/>
            <person name="Sykes S."/>
            <person name="Wortman J."/>
            <person name="Nusbaum C."/>
            <person name="Birren B."/>
        </authorList>
    </citation>
    <scope>NUCLEOTIDE SEQUENCE [LARGE SCALE GENOMIC DNA]</scope>
    <source>
        <strain evidence="4 5">P10297</strain>
    </source>
</reference>
<evidence type="ECO:0000313" key="5">
    <source>
        <dbReference type="Proteomes" id="UP000018948"/>
    </source>
</evidence>
<feature type="transmembrane region" description="Helical" evidence="3">
    <location>
        <begin position="444"/>
        <end position="464"/>
    </location>
</feature>
<dbReference type="AlphaFoldDB" id="W2Y9F8"/>
<name>W2Y9F8_PHYNI</name>
<keyword evidence="3" id="KW-1133">Transmembrane helix</keyword>
<evidence type="ECO:0000256" key="1">
    <source>
        <dbReference type="SAM" id="Coils"/>
    </source>
</evidence>
<sequence>MSLATLQALQHQLSLTVDAAQQHIKAATSLDTSAPCSQEASERFHELAAEIESVQTELQALVAAVVTQTRQNRVAIPTETLELTTETIDPMDVETGTEDEAVQANSEKQDIDQGRNPPSPEEVATRLQHFVLKTGEASATLEAGMRRNKSHVALTACRKVTDNLFQLMVSKVPINEAAACLFRDTAGKLATILADDQVAGNMRGMCVVHLVKKLGNVLELADTLTGIPAALSDAVLRSTRLKLKKYAETHSEDLLTMMEKTVLPIQKKGKLTGRRVEGPVKKLIVDFQQEMNRYKHFQMIDVPQRSEERWKVFKEVAEALAKWIGLTSMTATPPNQLKSMLRAAKRFNQEFPDRVPVLLLSAALIMPGRTKSLVPSSQYVDLGPWSFALWWVIILAVHLVAFGYNAAYTVFYYELQKTYMYMTFEYFGIGMTAEHHHFIANTNAVMAALHGLCVFLMVGGSIWMRELAFSPWPQGVETVTSSANKRESLKKAVVNRAGNDKTATRLMSAKFRTVRMYSKVWGRQGVLGVNGGNFHAILVARELVETALQTQQAYRMSWYLPRWLLNRFYLCLLVLNCWSSVFVYSLLFKKNEARRRFACLLCDCILDLISCMGVPLIVVLSYVDQYNARITGFDMERWYDESWSAHVLNEFQMVLVTSWSDLISRTVFSFGLISTTTSLKELLRLVPSGSEKRVACVSDNVKIPGESKSNGPTLNGIVAAYQPQKPIKVGGGSYDEAGLRSRSGRMMLHSVHLLFAAWGVLVLGLHIQASLQPKLSQCTLQVHPWAVSKPACYLAVLDCHRLGISGEMDEVKTKWSEFDRSSVVTLVMRHCPALEVPDMITEFHQTSGIKVYNSTIDSWGFSAAITNTNHPELGFLFMIRVNVTDGVLPPGLHDADFPNNLYDIEICYSNLRELPDDLDSIWMIGTMIYIEYSQLSNVPLEITNLDPYYLALTGNPITELPPEIFEVPDMLYLGIGSTLINELPRNVTNLSPLLSFIYITDTNVSFFWPWIDPLVESKLNMPRPLLMGGSTYCAELENLTSGEATGFSVLPSPEYSTMLMDPSEENRDVVLHTVNCEIAYAAAFYPIALEDANSAIA</sequence>
<evidence type="ECO:0000313" key="4">
    <source>
        <dbReference type="EMBL" id="ETP31690.1"/>
    </source>
</evidence>
<protein>
    <submittedName>
        <fullName evidence="4">Uncharacterized protein</fullName>
    </submittedName>
</protein>
<feature type="region of interest" description="Disordered" evidence="2">
    <location>
        <begin position="98"/>
        <end position="121"/>
    </location>
</feature>
<keyword evidence="1" id="KW-0175">Coiled coil</keyword>
<feature type="transmembrane region" description="Helical" evidence="3">
    <location>
        <begin position="388"/>
        <end position="413"/>
    </location>
</feature>
<proteinExistence type="predicted"/>
<keyword evidence="3" id="KW-0812">Transmembrane</keyword>
<gene>
    <name evidence="4" type="ORF">F442_19444</name>
</gene>
<dbReference type="EMBL" id="ANIY01004060">
    <property type="protein sequence ID" value="ETP31690.1"/>
    <property type="molecule type" value="Genomic_DNA"/>
</dbReference>
<dbReference type="OrthoDB" id="120556at2759"/>
<keyword evidence="3" id="KW-0472">Membrane</keyword>
<feature type="transmembrane region" description="Helical" evidence="3">
    <location>
        <begin position="567"/>
        <end position="588"/>
    </location>
</feature>
<feature type="coiled-coil region" evidence="1">
    <location>
        <begin position="37"/>
        <end position="64"/>
    </location>
</feature>
<dbReference type="InterPro" id="IPR032675">
    <property type="entry name" value="LRR_dom_sf"/>
</dbReference>
<evidence type="ECO:0000256" key="2">
    <source>
        <dbReference type="SAM" id="MobiDB-lite"/>
    </source>
</evidence>
<evidence type="ECO:0000256" key="3">
    <source>
        <dbReference type="SAM" id="Phobius"/>
    </source>
</evidence>
<comment type="caution">
    <text evidence="4">The sequence shown here is derived from an EMBL/GenBank/DDBJ whole genome shotgun (WGS) entry which is preliminary data.</text>
</comment>
<organism evidence="4 5">
    <name type="scientific">Phytophthora nicotianae P10297</name>
    <dbReference type="NCBI Taxonomy" id="1317064"/>
    <lineage>
        <taxon>Eukaryota</taxon>
        <taxon>Sar</taxon>
        <taxon>Stramenopiles</taxon>
        <taxon>Oomycota</taxon>
        <taxon>Peronosporomycetes</taxon>
        <taxon>Peronosporales</taxon>
        <taxon>Peronosporaceae</taxon>
        <taxon>Phytophthora</taxon>
    </lineage>
</organism>